<protein>
    <submittedName>
        <fullName evidence="1">Uncharacterized protein</fullName>
    </submittedName>
</protein>
<dbReference type="Proteomes" id="UP000035050">
    <property type="component" value="Plasmid pPO70-1"/>
</dbReference>
<keyword evidence="1" id="KW-0614">Plasmid</keyword>
<gene>
    <name evidence="1" type="ORF">MB84_27710</name>
</gene>
<evidence type="ECO:0000313" key="2">
    <source>
        <dbReference type="Proteomes" id="UP000035050"/>
    </source>
</evidence>
<name>A0A0G3IBQ6_9BURK</name>
<dbReference type="EMBL" id="CP011518">
    <property type="protein sequence ID" value="AKK24629.1"/>
    <property type="molecule type" value="Genomic_DNA"/>
</dbReference>
<accession>A0A0G3IBQ6</accession>
<geneLocation type="plasmid" evidence="1 2">
    <name>pPO70-1</name>
</geneLocation>
<keyword evidence="2" id="KW-1185">Reference proteome</keyword>
<reference evidence="1" key="1">
    <citation type="submission" date="2016-06" db="EMBL/GenBank/DDBJ databases">
        <title>Pandoraea oxalativorans DSM 23570 Genome Sequencing.</title>
        <authorList>
            <person name="Ee R."/>
            <person name="Lim Y.-L."/>
            <person name="Yong D."/>
            <person name="Yin W.-F."/>
            <person name="Chan K.-G."/>
        </authorList>
    </citation>
    <scope>NUCLEOTIDE SEQUENCE</scope>
    <source>
        <strain evidence="1">DSM 23570</strain>
        <plasmid evidence="1">pPO70-1</plasmid>
    </source>
</reference>
<dbReference type="AlphaFoldDB" id="A0A0G3IBQ6"/>
<proteinExistence type="predicted"/>
<evidence type="ECO:0000313" key="1">
    <source>
        <dbReference type="EMBL" id="AKK24629.1"/>
    </source>
</evidence>
<sequence>MLIKRQRQNFIFKSFHANFVGYTILFICRGGEKITIRTQSRIYFFRGASGGVLTNHFRKIVVNLKFERRF</sequence>
<dbReference type="KEGG" id="pox:MB84_27710"/>
<organism evidence="1 2">
    <name type="scientific">Pandoraea oxalativorans</name>
    <dbReference type="NCBI Taxonomy" id="573737"/>
    <lineage>
        <taxon>Bacteria</taxon>
        <taxon>Pseudomonadati</taxon>
        <taxon>Pseudomonadota</taxon>
        <taxon>Betaproteobacteria</taxon>
        <taxon>Burkholderiales</taxon>
        <taxon>Burkholderiaceae</taxon>
        <taxon>Pandoraea</taxon>
    </lineage>
</organism>